<dbReference type="EMBL" id="JAVRRL010000021">
    <property type="protein sequence ID" value="KAK5113838.1"/>
    <property type="molecule type" value="Genomic_DNA"/>
</dbReference>
<sequence length="642" mass="70327">MAKSNKFDYTKKKNTGVGLGLFIAKQLDSEADAVRRAADRAARKFMTADDESVDKSVTHQIDLKIPSKDLGDDGLAVLCDGLEAALAKGTADASLALEDLDLSGNGITTLGLARLSAVLRKARYDVKTIVLSSNPIVVENDDQAMQWETFLKSFADCQKLRRLDLSANPGLGRRAMEIFAMVHIREPQIDPIRAGSLVSLHSTLHSDSTRTRSGSLSLNVTRDRSPPRNTMAGGRMLTRKCGLRSIPFTSLQQCGLTDAGALWLSYVIEDHYFPIQLVSELNASLADSSIEAYRQDSKVHGIDWSGNDGSLGKDGISLLVKTEAVRKQTVLDDPSSTLAGSSLLEASVMGGTIHTDRKPSSSAVGKRRVSIRSTTTVEEGEGGVTDLDSFRKRVQRGILQHDKPQGTDLWHASLQLLRTVRCLLMAAPITHSIYAGPPLFNHSSGGSPITIVVGSAPPKSKITGRDSPLAIDTAKANLKSTYAGTLLGPHPLRSRSPESTVLTEVSNTPTTPKRVFKAHRKDAFSHGADATTVAEKLTGLGIRQVSSEEYLEYQQKRLAKHDDPHAFRDENNVCHLPKNLLIHILGLAMKERQMRVMSEWQRDAVLDWGLRRETLTTGMWMKEESFRVWVLLDCIKCIEYAQ</sequence>
<proteinExistence type="predicted"/>
<dbReference type="SMART" id="SM00368">
    <property type="entry name" value="LRR_RI"/>
    <property type="match status" value="2"/>
</dbReference>
<protein>
    <recommendedName>
        <fullName evidence="4">RNI-like protein</fullName>
    </recommendedName>
</protein>
<evidence type="ECO:0000256" key="1">
    <source>
        <dbReference type="SAM" id="MobiDB-lite"/>
    </source>
</evidence>
<dbReference type="InterPro" id="IPR032675">
    <property type="entry name" value="LRR_dom_sf"/>
</dbReference>
<feature type="region of interest" description="Disordered" evidence="1">
    <location>
        <begin position="487"/>
        <end position="508"/>
    </location>
</feature>
<name>A0AAN7YKX0_9PEZI</name>
<evidence type="ECO:0008006" key="4">
    <source>
        <dbReference type="Google" id="ProtNLM"/>
    </source>
</evidence>
<feature type="compositionally biased region" description="Polar residues" evidence="1">
    <location>
        <begin position="497"/>
        <end position="508"/>
    </location>
</feature>
<evidence type="ECO:0000313" key="2">
    <source>
        <dbReference type="EMBL" id="KAK5113838.1"/>
    </source>
</evidence>
<dbReference type="Gene3D" id="3.80.10.10">
    <property type="entry name" value="Ribonuclease Inhibitor"/>
    <property type="match status" value="1"/>
</dbReference>
<comment type="caution">
    <text evidence="2">The sequence shown here is derived from an EMBL/GenBank/DDBJ whole genome shotgun (WGS) entry which is preliminary data.</text>
</comment>
<dbReference type="AlphaFoldDB" id="A0AAN7YKX0"/>
<accession>A0AAN7YKX0</accession>
<feature type="compositionally biased region" description="Polar residues" evidence="1">
    <location>
        <begin position="208"/>
        <end position="220"/>
    </location>
</feature>
<gene>
    <name evidence="2" type="ORF">LTR62_003222</name>
</gene>
<dbReference type="InterPro" id="IPR001611">
    <property type="entry name" value="Leu-rich_rpt"/>
</dbReference>
<dbReference type="PROSITE" id="PS51450">
    <property type="entry name" value="LRR"/>
    <property type="match status" value="1"/>
</dbReference>
<reference evidence="2" key="1">
    <citation type="submission" date="2023-08" db="EMBL/GenBank/DDBJ databases">
        <title>Black Yeasts Isolated from many extreme environments.</title>
        <authorList>
            <person name="Coleine C."/>
            <person name="Stajich J.E."/>
            <person name="Selbmann L."/>
        </authorList>
    </citation>
    <scope>NUCLEOTIDE SEQUENCE</scope>
    <source>
        <strain evidence="2">CCFEE 5401</strain>
    </source>
</reference>
<evidence type="ECO:0000313" key="3">
    <source>
        <dbReference type="Proteomes" id="UP001310890"/>
    </source>
</evidence>
<feature type="region of interest" description="Disordered" evidence="1">
    <location>
        <begin position="208"/>
        <end position="234"/>
    </location>
</feature>
<dbReference type="SUPFAM" id="SSF52047">
    <property type="entry name" value="RNI-like"/>
    <property type="match status" value="1"/>
</dbReference>
<dbReference type="Proteomes" id="UP001310890">
    <property type="component" value="Unassembled WGS sequence"/>
</dbReference>
<organism evidence="2 3">
    <name type="scientific">Meristemomyces frigidus</name>
    <dbReference type="NCBI Taxonomy" id="1508187"/>
    <lineage>
        <taxon>Eukaryota</taxon>
        <taxon>Fungi</taxon>
        <taxon>Dikarya</taxon>
        <taxon>Ascomycota</taxon>
        <taxon>Pezizomycotina</taxon>
        <taxon>Dothideomycetes</taxon>
        <taxon>Dothideomycetidae</taxon>
        <taxon>Mycosphaerellales</taxon>
        <taxon>Teratosphaeriaceae</taxon>
        <taxon>Meristemomyces</taxon>
    </lineage>
</organism>